<keyword evidence="1" id="KW-0732">Signal</keyword>
<keyword evidence="3" id="KW-1185">Reference proteome</keyword>
<comment type="caution">
    <text evidence="2">The sequence shown here is derived from an EMBL/GenBank/DDBJ whole genome shotgun (WGS) entry which is preliminary data.</text>
</comment>
<evidence type="ECO:0000313" key="3">
    <source>
        <dbReference type="Proteomes" id="UP000738349"/>
    </source>
</evidence>
<gene>
    <name evidence="2" type="ORF">EDB81DRAFT_857530</name>
</gene>
<accession>A0A9P9EQD1</accession>
<dbReference type="OrthoDB" id="4526039at2759"/>
<organism evidence="2 3">
    <name type="scientific">Dactylonectria macrodidyma</name>
    <dbReference type="NCBI Taxonomy" id="307937"/>
    <lineage>
        <taxon>Eukaryota</taxon>
        <taxon>Fungi</taxon>
        <taxon>Dikarya</taxon>
        <taxon>Ascomycota</taxon>
        <taxon>Pezizomycotina</taxon>
        <taxon>Sordariomycetes</taxon>
        <taxon>Hypocreomycetidae</taxon>
        <taxon>Hypocreales</taxon>
        <taxon>Nectriaceae</taxon>
        <taxon>Dactylonectria</taxon>
    </lineage>
</organism>
<protein>
    <submittedName>
        <fullName evidence="2">Uncharacterized protein</fullName>
    </submittedName>
</protein>
<sequence>MTSNTLKVALLLAILHPVSGYDPLADFLLAKAELGGTPWNVNETVWPAIMANPDIEKTYPILGYNTTMPFPGEEIDGWTITVSVQKSKPAKGNIETDNPDGVFALSLYRLNPPEALVKEQIESNGSYVPHSSWGFAYGFERIKGDRLAKLNDDDGSCTKMLDDDCLEQLSLGGKYEGCLEPVEEVAGTGNKMMNMTDMASVIGKKAAANVDWYSGSEILSAASNVTDSANATSVELIGNLAHILVVFWINWDDFKVGNTTEPIGQTLLCPRTVNYTAALYETSAASGPLTFFFLAALLPLATVSHNGFLCHVKYSRVERAANKFYSLLK</sequence>
<proteinExistence type="predicted"/>
<evidence type="ECO:0000313" key="2">
    <source>
        <dbReference type="EMBL" id="KAH7141718.1"/>
    </source>
</evidence>
<dbReference type="EMBL" id="JAGMUV010000010">
    <property type="protein sequence ID" value="KAH7141718.1"/>
    <property type="molecule type" value="Genomic_DNA"/>
</dbReference>
<dbReference type="Proteomes" id="UP000738349">
    <property type="component" value="Unassembled WGS sequence"/>
</dbReference>
<evidence type="ECO:0000256" key="1">
    <source>
        <dbReference type="SAM" id="SignalP"/>
    </source>
</evidence>
<reference evidence="2" key="1">
    <citation type="journal article" date="2021" name="Nat. Commun.">
        <title>Genetic determinants of endophytism in the Arabidopsis root mycobiome.</title>
        <authorList>
            <person name="Mesny F."/>
            <person name="Miyauchi S."/>
            <person name="Thiergart T."/>
            <person name="Pickel B."/>
            <person name="Atanasova L."/>
            <person name="Karlsson M."/>
            <person name="Huettel B."/>
            <person name="Barry K.W."/>
            <person name="Haridas S."/>
            <person name="Chen C."/>
            <person name="Bauer D."/>
            <person name="Andreopoulos W."/>
            <person name="Pangilinan J."/>
            <person name="LaButti K."/>
            <person name="Riley R."/>
            <person name="Lipzen A."/>
            <person name="Clum A."/>
            <person name="Drula E."/>
            <person name="Henrissat B."/>
            <person name="Kohler A."/>
            <person name="Grigoriev I.V."/>
            <person name="Martin F.M."/>
            <person name="Hacquard S."/>
        </authorList>
    </citation>
    <scope>NUCLEOTIDE SEQUENCE</scope>
    <source>
        <strain evidence="2">MPI-CAGE-AT-0147</strain>
    </source>
</reference>
<feature type="chain" id="PRO_5040158833" evidence="1">
    <location>
        <begin position="21"/>
        <end position="329"/>
    </location>
</feature>
<dbReference type="AlphaFoldDB" id="A0A9P9EQD1"/>
<feature type="signal peptide" evidence="1">
    <location>
        <begin position="1"/>
        <end position="20"/>
    </location>
</feature>
<name>A0A9P9EQD1_9HYPO</name>